<protein>
    <recommendedName>
        <fullName evidence="4">Invertebrate defensins family profile domain-containing protein</fullName>
    </recommendedName>
</protein>
<feature type="signal peptide" evidence="1">
    <location>
        <begin position="1"/>
        <end position="20"/>
    </location>
</feature>
<accession>A0A653DXV0</accession>
<dbReference type="GO" id="GO:0051707">
    <property type="term" value="P:response to other organism"/>
    <property type="evidence" value="ECO:0007669"/>
    <property type="project" value="UniProtKB-ARBA"/>
</dbReference>
<reference evidence="2 3" key="1">
    <citation type="submission" date="2019-01" db="EMBL/GenBank/DDBJ databases">
        <authorList>
            <person name="Sayadi A."/>
        </authorList>
    </citation>
    <scope>NUCLEOTIDE SEQUENCE [LARGE SCALE GENOMIC DNA]</scope>
</reference>
<name>A0A653DXV0_CALMS</name>
<evidence type="ECO:0000313" key="3">
    <source>
        <dbReference type="Proteomes" id="UP000410492"/>
    </source>
</evidence>
<dbReference type="OrthoDB" id="10306121at2759"/>
<evidence type="ECO:0008006" key="4">
    <source>
        <dbReference type="Google" id="ProtNLM"/>
    </source>
</evidence>
<sequence length="69" mass="7766">MKYLIYFLGMFALLATLASAGEKKLGPIALPTPAGAAYPFCTYEECLKFCQKHGHKNGYCYQDYCWCVL</sequence>
<dbReference type="EMBL" id="CAACVG010015506">
    <property type="protein sequence ID" value="VEN64520.1"/>
    <property type="molecule type" value="Genomic_DNA"/>
</dbReference>
<keyword evidence="3" id="KW-1185">Reference proteome</keyword>
<dbReference type="InterPro" id="IPR036574">
    <property type="entry name" value="Scorpion_toxin-like_sf"/>
</dbReference>
<proteinExistence type="predicted"/>
<dbReference type="Proteomes" id="UP000410492">
    <property type="component" value="Unassembled WGS sequence"/>
</dbReference>
<feature type="chain" id="PRO_5025033596" description="Invertebrate defensins family profile domain-containing protein" evidence="1">
    <location>
        <begin position="21"/>
        <end position="69"/>
    </location>
</feature>
<dbReference type="AlphaFoldDB" id="A0A653DXV0"/>
<organism evidence="2 3">
    <name type="scientific">Callosobruchus maculatus</name>
    <name type="common">Southern cowpea weevil</name>
    <name type="synonym">Pulse bruchid</name>
    <dbReference type="NCBI Taxonomy" id="64391"/>
    <lineage>
        <taxon>Eukaryota</taxon>
        <taxon>Metazoa</taxon>
        <taxon>Ecdysozoa</taxon>
        <taxon>Arthropoda</taxon>
        <taxon>Hexapoda</taxon>
        <taxon>Insecta</taxon>
        <taxon>Pterygota</taxon>
        <taxon>Neoptera</taxon>
        <taxon>Endopterygota</taxon>
        <taxon>Coleoptera</taxon>
        <taxon>Polyphaga</taxon>
        <taxon>Cucujiformia</taxon>
        <taxon>Chrysomeloidea</taxon>
        <taxon>Chrysomelidae</taxon>
        <taxon>Bruchinae</taxon>
        <taxon>Bruchini</taxon>
        <taxon>Callosobruchus</taxon>
    </lineage>
</organism>
<dbReference type="Gene3D" id="3.30.30.10">
    <property type="entry name" value="Knottin, scorpion toxin-like"/>
    <property type="match status" value="1"/>
</dbReference>
<gene>
    <name evidence="2" type="ORF">CALMAC_LOCUS21022</name>
</gene>
<evidence type="ECO:0000256" key="1">
    <source>
        <dbReference type="SAM" id="SignalP"/>
    </source>
</evidence>
<dbReference type="SUPFAM" id="SSF57095">
    <property type="entry name" value="Scorpion toxin-like"/>
    <property type="match status" value="1"/>
</dbReference>
<evidence type="ECO:0000313" key="2">
    <source>
        <dbReference type="EMBL" id="VEN64520.1"/>
    </source>
</evidence>
<keyword evidence="1" id="KW-0732">Signal</keyword>